<evidence type="ECO:0000313" key="2">
    <source>
        <dbReference type="EMBL" id="QRW25587.1"/>
    </source>
</evidence>
<dbReference type="KEGG" id="rsx:RhiXN_07536"/>
<dbReference type="Proteomes" id="UP000650533">
    <property type="component" value="Chromosome 13"/>
</dbReference>
<evidence type="ECO:0000313" key="3">
    <source>
        <dbReference type="Proteomes" id="UP000650533"/>
    </source>
</evidence>
<dbReference type="AlphaFoldDB" id="A0A8H8T289"/>
<protein>
    <submittedName>
        <fullName evidence="2">Uncharacterized protein</fullName>
    </submittedName>
</protein>
<keyword evidence="1" id="KW-1133">Transmembrane helix</keyword>
<proteinExistence type="predicted"/>
<dbReference type="EMBL" id="CP059670">
    <property type="protein sequence ID" value="QRW25587.1"/>
    <property type="molecule type" value="Genomic_DNA"/>
</dbReference>
<accession>A0A8H8T289</accession>
<keyword evidence="1" id="KW-0472">Membrane</keyword>
<dbReference type="RefSeq" id="XP_043185824.1">
    <property type="nucleotide sequence ID" value="XM_043327352.1"/>
</dbReference>
<gene>
    <name evidence="2" type="ORF">RhiXN_07536</name>
</gene>
<name>A0A8H8T289_9AGAM</name>
<keyword evidence="1" id="KW-0812">Transmembrane</keyword>
<sequence>MPSLLLRLREKPIVIYTLSVFLGFVGLFMIYVSTIPPGDMNLKFHFKSKAILQTMTLPPIESAEKMPATGLNLLVPCVPRGYGLEVGGREFKRRLRACGSITYRPRTNDTAVFAYHLSTLKRVTPLDAFKCKIALAYHVSQNPLPPWYPIPTSRGIKRAIPLPGIFELGL</sequence>
<dbReference type="GeneID" id="67029815"/>
<feature type="transmembrane region" description="Helical" evidence="1">
    <location>
        <begin position="12"/>
        <end position="32"/>
    </location>
</feature>
<organism evidence="2 3">
    <name type="scientific">Rhizoctonia solani</name>
    <dbReference type="NCBI Taxonomy" id="456999"/>
    <lineage>
        <taxon>Eukaryota</taxon>
        <taxon>Fungi</taxon>
        <taxon>Dikarya</taxon>
        <taxon>Basidiomycota</taxon>
        <taxon>Agaricomycotina</taxon>
        <taxon>Agaricomycetes</taxon>
        <taxon>Cantharellales</taxon>
        <taxon>Ceratobasidiaceae</taxon>
        <taxon>Rhizoctonia</taxon>
    </lineage>
</organism>
<reference evidence="2" key="1">
    <citation type="submission" date="2020-05" db="EMBL/GenBank/DDBJ databases">
        <title>Evolutionary and genomic comparisons of hybrid uninucleate and nonhybrid Rhizoctonia fungi.</title>
        <authorList>
            <person name="Li C."/>
            <person name="Chen X."/>
        </authorList>
    </citation>
    <scope>NUCLEOTIDE SEQUENCE</scope>
    <source>
        <strain evidence="2">AG-1 IA</strain>
    </source>
</reference>
<evidence type="ECO:0000256" key="1">
    <source>
        <dbReference type="SAM" id="Phobius"/>
    </source>
</evidence>